<dbReference type="PANTHER" id="PTHR43586:SF8">
    <property type="entry name" value="CYSTEINE DESULFURASE 1, CHLOROPLASTIC"/>
    <property type="match status" value="1"/>
</dbReference>
<dbReference type="GO" id="GO:0030170">
    <property type="term" value="F:pyridoxal phosphate binding"/>
    <property type="evidence" value="ECO:0007669"/>
    <property type="project" value="UniProtKB-UniRule"/>
</dbReference>
<dbReference type="Gene3D" id="3.90.1150.10">
    <property type="entry name" value="Aspartate Aminotransferase, domain 1"/>
    <property type="match status" value="1"/>
</dbReference>
<comment type="catalytic activity">
    <reaction evidence="6 8">
        <text>(sulfur carrier)-H + L-cysteine = (sulfur carrier)-SH + L-alanine</text>
        <dbReference type="Rhea" id="RHEA:43892"/>
        <dbReference type="Rhea" id="RHEA-COMP:14737"/>
        <dbReference type="Rhea" id="RHEA-COMP:14739"/>
        <dbReference type="ChEBI" id="CHEBI:29917"/>
        <dbReference type="ChEBI" id="CHEBI:35235"/>
        <dbReference type="ChEBI" id="CHEBI:57972"/>
        <dbReference type="ChEBI" id="CHEBI:64428"/>
        <dbReference type="EC" id="2.8.1.7"/>
    </reaction>
</comment>
<organism evidence="10 11">
    <name type="scientific">candidate division WWE3 bacterium CG_4_9_14_3_um_filter_34_6</name>
    <dbReference type="NCBI Taxonomy" id="1975079"/>
    <lineage>
        <taxon>Bacteria</taxon>
        <taxon>Katanobacteria</taxon>
    </lineage>
</organism>
<dbReference type="EC" id="2.8.1.7" evidence="3 8"/>
<sequence length="404" mass="45127">MHKSDFPILQRKINGKSLVYLDNAATSQLPSQVLDSLYEFETHHRANVHRGVHTLSEESTELYENSRKIVAKFINAVIPAEVVFTSGTTDSINLVAFSWARKNLKKDEIILVSEVEHHSNLIPWQKVCNEVGCKLEFIPVDDNGMLQIENVNVDWKKVKFVSITHVSNVLGVVNDIKSIVKYIKKKSLHMPKILVDGAQSISHLSINVQKLGVDFFAFSGHKMYGPMGIGVIWINRNVFGEMFVYKTGGGMINNVDLYNSTFLNSPQFLEAGTPNVSGAIGLASACKYLMDIGMDKIRTEELEVMKYALESLSKIKAITVYGSMNYMEKCGVISFNYVGIPSHDLATVLDSEGVAIRSGHHCVMPWHKKQKITTSARISFGLYNSKEDIDKLIIGINKAKKLLT</sequence>
<dbReference type="NCBIfam" id="TIGR01979">
    <property type="entry name" value="sufS"/>
    <property type="match status" value="1"/>
</dbReference>
<evidence type="ECO:0000256" key="7">
    <source>
        <dbReference type="RuleBase" id="RU004504"/>
    </source>
</evidence>
<dbReference type="InterPro" id="IPR020578">
    <property type="entry name" value="Aminotrans_V_PyrdxlP_BS"/>
</dbReference>
<dbReference type="AlphaFoldDB" id="A0A2M7X295"/>
<dbReference type="InterPro" id="IPR015422">
    <property type="entry name" value="PyrdxlP-dep_Trfase_small"/>
</dbReference>
<evidence type="ECO:0000256" key="1">
    <source>
        <dbReference type="ARBA" id="ARBA00001933"/>
    </source>
</evidence>
<dbReference type="Proteomes" id="UP000230683">
    <property type="component" value="Unassembled WGS sequence"/>
</dbReference>
<evidence type="ECO:0000256" key="6">
    <source>
        <dbReference type="ARBA" id="ARBA00050776"/>
    </source>
</evidence>
<evidence type="ECO:0000256" key="3">
    <source>
        <dbReference type="ARBA" id="ARBA00012239"/>
    </source>
</evidence>
<dbReference type="InterPro" id="IPR015421">
    <property type="entry name" value="PyrdxlP-dep_Trfase_major"/>
</dbReference>
<comment type="similarity">
    <text evidence="2 8">Belongs to the class-V pyridoxal-phosphate-dependent aminotransferase family. Csd subfamily.</text>
</comment>
<dbReference type="CDD" id="cd06453">
    <property type="entry name" value="SufS_like"/>
    <property type="match status" value="1"/>
</dbReference>
<dbReference type="PANTHER" id="PTHR43586">
    <property type="entry name" value="CYSTEINE DESULFURASE"/>
    <property type="match status" value="1"/>
</dbReference>
<dbReference type="InterPro" id="IPR000192">
    <property type="entry name" value="Aminotrans_V_dom"/>
</dbReference>
<evidence type="ECO:0000313" key="10">
    <source>
        <dbReference type="EMBL" id="PJA40294.1"/>
    </source>
</evidence>
<name>A0A2M7X295_UNCKA</name>
<dbReference type="PIRSF" id="PIRSF005572">
    <property type="entry name" value="NifS"/>
    <property type="match status" value="1"/>
</dbReference>
<comment type="caution">
    <text evidence="10">The sequence shown here is derived from an EMBL/GenBank/DDBJ whole genome shotgun (WGS) entry which is preliminary data.</text>
</comment>
<keyword evidence="5 8" id="KW-0663">Pyridoxal phosphate</keyword>
<dbReference type="PROSITE" id="PS00595">
    <property type="entry name" value="AA_TRANSFER_CLASS_5"/>
    <property type="match status" value="1"/>
</dbReference>
<evidence type="ECO:0000256" key="4">
    <source>
        <dbReference type="ARBA" id="ARBA00022679"/>
    </source>
</evidence>
<dbReference type="SUPFAM" id="SSF53383">
    <property type="entry name" value="PLP-dependent transferases"/>
    <property type="match status" value="1"/>
</dbReference>
<evidence type="ECO:0000256" key="8">
    <source>
        <dbReference type="RuleBase" id="RU004506"/>
    </source>
</evidence>
<dbReference type="GO" id="GO:0006534">
    <property type="term" value="P:cysteine metabolic process"/>
    <property type="evidence" value="ECO:0007669"/>
    <property type="project" value="UniProtKB-UniRule"/>
</dbReference>
<dbReference type="GO" id="GO:0031071">
    <property type="term" value="F:cysteine desulfurase activity"/>
    <property type="evidence" value="ECO:0007669"/>
    <property type="project" value="UniProtKB-UniRule"/>
</dbReference>
<comment type="cofactor">
    <cofactor evidence="1 7">
        <name>pyridoxal 5'-phosphate</name>
        <dbReference type="ChEBI" id="CHEBI:597326"/>
    </cofactor>
</comment>
<evidence type="ECO:0000259" key="9">
    <source>
        <dbReference type="Pfam" id="PF00266"/>
    </source>
</evidence>
<accession>A0A2M7X295</accession>
<keyword evidence="4 8" id="KW-0808">Transferase</keyword>
<dbReference type="EMBL" id="PFWY01000106">
    <property type="protein sequence ID" value="PJA40294.1"/>
    <property type="molecule type" value="Genomic_DNA"/>
</dbReference>
<dbReference type="InterPro" id="IPR016454">
    <property type="entry name" value="Cysteine_dSase"/>
</dbReference>
<evidence type="ECO:0000256" key="5">
    <source>
        <dbReference type="ARBA" id="ARBA00022898"/>
    </source>
</evidence>
<feature type="domain" description="Aminotransferase class V" evidence="9">
    <location>
        <begin position="19"/>
        <end position="392"/>
    </location>
</feature>
<dbReference type="InterPro" id="IPR015424">
    <property type="entry name" value="PyrdxlP-dep_Trfase"/>
</dbReference>
<dbReference type="Gene3D" id="3.40.640.10">
    <property type="entry name" value="Type I PLP-dependent aspartate aminotransferase-like (Major domain)"/>
    <property type="match status" value="1"/>
</dbReference>
<evidence type="ECO:0000256" key="2">
    <source>
        <dbReference type="ARBA" id="ARBA00010447"/>
    </source>
</evidence>
<dbReference type="Pfam" id="PF00266">
    <property type="entry name" value="Aminotran_5"/>
    <property type="match status" value="1"/>
</dbReference>
<gene>
    <name evidence="10" type="ORF">CO178_02415</name>
</gene>
<reference evidence="11" key="1">
    <citation type="submission" date="2017-09" db="EMBL/GenBank/DDBJ databases">
        <title>Depth-based differentiation of microbial function through sediment-hosted aquifers and enrichment of novel symbionts in the deep terrestrial subsurface.</title>
        <authorList>
            <person name="Probst A.J."/>
            <person name="Ladd B."/>
            <person name="Jarett J.K."/>
            <person name="Geller-Mcgrath D.E."/>
            <person name="Sieber C.M.K."/>
            <person name="Emerson J.B."/>
            <person name="Anantharaman K."/>
            <person name="Thomas B.C."/>
            <person name="Malmstrom R."/>
            <person name="Stieglmeier M."/>
            <person name="Klingl A."/>
            <person name="Woyke T."/>
            <person name="Ryan C.M."/>
            <person name="Banfield J.F."/>
        </authorList>
    </citation>
    <scope>NUCLEOTIDE SEQUENCE [LARGE SCALE GENOMIC DNA]</scope>
</reference>
<proteinExistence type="inferred from homology"/>
<comment type="function">
    <text evidence="8">Catalyzes the removal of elemental sulfur and selenium atoms from L-cysteine, L-cystine, L-selenocysteine, and L-selenocystine to produce L-alanine.</text>
</comment>
<protein>
    <recommendedName>
        <fullName evidence="3 8">Cysteine desulfurase</fullName>
        <ecNumber evidence="3 8">2.8.1.7</ecNumber>
    </recommendedName>
</protein>
<dbReference type="InterPro" id="IPR010970">
    <property type="entry name" value="Cys_dSase_SufS"/>
</dbReference>
<evidence type="ECO:0000313" key="11">
    <source>
        <dbReference type="Proteomes" id="UP000230683"/>
    </source>
</evidence>